<dbReference type="PROSITE" id="PS50055">
    <property type="entry name" value="TYR_PHOSPHATASE_PTP"/>
    <property type="match status" value="1"/>
</dbReference>
<dbReference type="PANTHER" id="PTHR19134:SF449">
    <property type="entry name" value="TYROSINE-PROTEIN PHOSPHATASE 1"/>
    <property type="match status" value="1"/>
</dbReference>
<dbReference type="GO" id="GO:0004725">
    <property type="term" value="F:protein tyrosine phosphatase activity"/>
    <property type="evidence" value="ECO:0007669"/>
    <property type="project" value="InterPro"/>
</dbReference>
<evidence type="ECO:0000259" key="1">
    <source>
        <dbReference type="PROSITE" id="PS50055"/>
    </source>
</evidence>
<dbReference type="Pfam" id="PF00102">
    <property type="entry name" value="Y_phosphatase"/>
    <property type="match status" value="1"/>
</dbReference>
<dbReference type="SUPFAM" id="SSF52799">
    <property type="entry name" value="(Phosphotyrosine protein) phosphatases II"/>
    <property type="match status" value="1"/>
</dbReference>
<proteinExistence type="predicted"/>
<organism>
    <name type="scientific">Lytechinus variegatus</name>
    <name type="common">Green sea urchin</name>
    <name type="synonym">Echinus variegatus</name>
    <dbReference type="NCBI Taxonomy" id="7654"/>
    <lineage>
        <taxon>Eukaryota</taxon>
        <taxon>Metazoa</taxon>
        <taxon>Echinodermata</taxon>
        <taxon>Eleutherozoa</taxon>
        <taxon>Echinozoa</taxon>
        <taxon>Echinoidea</taxon>
        <taxon>Euechinoidea</taxon>
        <taxon>Echinacea</taxon>
        <taxon>Temnopleuroida</taxon>
        <taxon>Toxopneustidae</taxon>
        <taxon>Lytechinus</taxon>
    </lineage>
</organism>
<feature type="domain" description="Tyrosine-protein phosphatase" evidence="1">
    <location>
        <begin position="1"/>
        <end position="85"/>
    </location>
</feature>
<dbReference type="Gene3D" id="3.90.190.10">
    <property type="entry name" value="Protein tyrosine phosphatase superfamily"/>
    <property type="match status" value="1"/>
</dbReference>
<dbReference type="InterPro" id="IPR000242">
    <property type="entry name" value="PTP_cat"/>
</dbReference>
<sequence>LEMDETEEHGNISVTLVSESDEDDAFTIRDIEISHAKMKDIRKIRQYHFRGWPEVGVPESGADLMHLVNQSHLHQKEAGPGPIVV</sequence>
<protein>
    <submittedName>
        <fullName>Protein tyrosine kinase PTPLV15</fullName>
    </submittedName>
</protein>
<reference key="1">
    <citation type="journal article" date="1995" name="Comp. Biochem. Physiol. B, Biochem. Mol. Biol.">
        <title>A diversity of enzymes involved in the regulation of reversible tyrosine phosphorylation in sea urchin eggs and embryos.</title>
        <authorList>
            <person name="Wessel G.M."/>
            <person name="Clark F."/>
            <person name="Berg L."/>
        </authorList>
    </citation>
    <scope>NUCLEOTIDE SEQUENCE</scope>
</reference>
<accession>Q9TWZ5</accession>
<dbReference type="PANTHER" id="PTHR19134">
    <property type="entry name" value="RECEPTOR-TYPE TYROSINE-PROTEIN PHOSPHATASE"/>
    <property type="match status" value="1"/>
</dbReference>
<name>Q9TWZ5_LYTVA</name>
<dbReference type="InterPro" id="IPR029021">
    <property type="entry name" value="Prot-tyrosine_phosphatase-like"/>
</dbReference>
<dbReference type="InterPro" id="IPR050348">
    <property type="entry name" value="Protein-Tyr_Phosphatase"/>
</dbReference>
<dbReference type="AlphaFoldDB" id="Q9TWZ5"/>
<dbReference type="OrthoDB" id="6144703at2759"/>